<evidence type="ECO:0000313" key="3">
    <source>
        <dbReference type="Proteomes" id="UP001066276"/>
    </source>
</evidence>
<organism evidence="2 3">
    <name type="scientific">Pleurodeles waltl</name>
    <name type="common">Iberian ribbed newt</name>
    <dbReference type="NCBI Taxonomy" id="8319"/>
    <lineage>
        <taxon>Eukaryota</taxon>
        <taxon>Metazoa</taxon>
        <taxon>Chordata</taxon>
        <taxon>Craniata</taxon>
        <taxon>Vertebrata</taxon>
        <taxon>Euteleostomi</taxon>
        <taxon>Amphibia</taxon>
        <taxon>Batrachia</taxon>
        <taxon>Caudata</taxon>
        <taxon>Salamandroidea</taxon>
        <taxon>Salamandridae</taxon>
        <taxon>Pleurodelinae</taxon>
        <taxon>Pleurodeles</taxon>
    </lineage>
</organism>
<evidence type="ECO:0000256" key="1">
    <source>
        <dbReference type="SAM" id="MobiDB-lite"/>
    </source>
</evidence>
<comment type="caution">
    <text evidence="2">The sequence shown here is derived from an EMBL/GenBank/DDBJ whole genome shotgun (WGS) entry which is preliminary data.</text>
</comment>
<dbReference type="EMBL" id="JANPWB010000011">
    <property type="protein sequence ID" value="KAJ1121822.1"/>
    <property type="molecule type" value="Genomic_DNA"/>
</dbReference>
<proteinExistence type="predicted"/>
<reference evidence="2" key="1">
    <citation type="journal article" date="2022" name="bioRxiv">
        <title>Sequencing and chromosome-scale assembly of the giantPleurodeles waltlgenome.</title>
        <authorList>
            <person name="Brown T."/>
            <person name="Elewa A."/>
            <person name="Iarovenko S."/>
            <person name="Subramanian E."/>
            <person name="Araus A.J."/>
            <person name="Petzold A."/>
            <person name="Susuki M."/>
            <person name="Suzuki K.-i.T."/>
            <person name="Hayashi T."/>
            <person name="Toyoda A."/>
            <person name="Oliveira C."/>
            <person name="Osipova E."/>
            <person name="Leigh N.D."/>
            <person name="Simon A."/>
            <person name="Yun M.H."/>
        </authorList>
    </citation>
    <scope>NUCLEOTIDE SEQUENCE</scope>
    <source>
        <strain evidence="2">20211129_DDA</strain>
        <tissue evidence="2">Liver</tissue>
    </source>
</reference>
<keyword evidence="3" id="KW-1185">Reference proteome</keyword>
<feature type="compositionally biased region" description="Pro residues" evidence="1">
    <location>
        <begin position="80"/>
        <end position="89"/>
    </location>
</feature>
<accession>A0AAV7P3H2</accession>
<name>A0AAV7P3H2_PLEWA</name>
<gene>
    <name evidence="2" type="ORF">NDU88_000341</name>
</gene>
<dbReference type="AlphaFoldDB" id="A0AAV7P3H2"/>
<evidence type="ECO:0000313" key="2">
    <source>
        <dbReference type="EMBL" id="KAJ1121822.1"/>
    </source>
</evidence>
<feature type="compositionally biased region" description="Polar residues" evidence="1">
    <location>
        <begin position="98"/>
        <end position="108"/>
    </location>
</feature>
<dbReference type="Proteomes" id="UP001066276">
    <property type="component" value="Chromosome 7"/>
</dbReference>
<protein>
    <submittedName>
        <fullName evidence="2">Uncharacterized protein</fullName>
    </submittedName>
</protein>
<sequence>MSRRATDLHSPSVPRVPPLFQCQWDRGAPASPAPTRHGSNRASPGAGRPPQAPGGRGHVSPHPGCGPSPQPRTSAAQQPPLTPPWPPLRSVPLLGSKSGHSSAGRSTWPQPPAAAPADHECGWGPNSHLPARWSLVRPLSAVPGSSRTLQFKSSFGSRLLLQAWPHSKVALPMKGFDYLGRSNSL</sequence>
<feature type="region of interest" description="Disordered" evidence="1">
    <location>
        <begin position="1"/>
        <end position="123"/>
    </location>
</feature>